<dbReference type="Proteomes" id="UP001385951">
    <property type="component" value="Unassembled WGS sequence"/>
</dbReference>
<gene>
    <name evidence="1" type="ORF">QCA50_003923</name>
</gene>
<reference evidence="1 2" key="1">
    <citation type="submission" date="2022-09" db="EMBL/GenBank/DDBJ databases">
        <authorList>
            <person name="Palmer J.M."/>
        </authorList>
    </citation>
    <scope>NUCLEOTIDE SEQUENCE [LARGE SCALE GENOMIC DNA]</scope>
    <source>
        <strain evidence="1 2">DSM 7382</strain>
    </source>
</reference>
<protein>
    <submittedName>
        <fullName evidence="1">Uncharacterized protein</fullName>
    </submittedName>
</protein>
<evidence type="ECO:0000313" key="1">
    <source>
        <dbReference type="EMBL" id="KAK7692298.1"/>
    </source>
</evidence>
<name>A0AAW0GPZ6_9APHY</name>
<keyword evidence="2" id="KW-1185">Reference proteome</keyword>
<dbReference type="EMBL" id="JASBNA010000004">
    <property type="protein sequence ID" value="KAK7692298.1"/>
    <property type="molecule type" value="Genomic_DNA"/>
</dbReference>
<proteinExistence type="predicted"/>
<comment type="caution">
    <text evidence="1">The sequence shown here is derived from an EMBL/GenBank/DDBJ whole genome shotgun (WGS) entry which is preliminary data.</text>
</comment>
<accession>A0AAW0GPZ6</accession>
<organism evidence="1 2">
    <name type="scientific">Cerrena zonata</name>
    <dbReference type="NCBI Taxonomy" id="2478898"/>
    <lineage>
        <taxon>Eukaryota</taxon>
        <taxon>Fungi</taxon>
        <taxon>Dikarya</taxon>
        <taxon>Basidiomycota</taxon>
        <taxon>Agaricomycotina</taxon>
        <taxon>Agaricomycetes</taxon>
        <taxon>Polyporales</taxon>
        <taxon>Cerrenaceae</taxon>
        <taxon>Cerrena</taxon>
    </lineage>
</organism>
<sequence length="205" mass="23617">MSSERPNVWPQPTDLFTGEVSTRLAAAVVYRYVRIGSALQRFALHPARDTDVVRRRWRIGLHLEFVNFKRAIGDLLISGCTGGVFFSWCTFPWIDHRTPDQFIIDWSKVVPLRQFDLQLWMHSSLPIQGAPTHEWWNFDTPFALQDAVRPVWWDVSEMQIADFIPVHTVPAAQLTIALRILQASRSVLTQVEQMIYAQFGQPPST</sequence>
<evidence type="ECO:0000313" key="2">
    <source>
        <dbReference type="Proteomes" id="UP001385951"/>
    </source>
</evidence>
<dbReference type="AlphaFoldDB" id="A0AAW0GPZ6"/>